<evidence type="ECO:0000313" key="4">
    <source>
        <dbReference type="Proteomes" id="UP000188268"/>
    </source>
</evidence>
<dbReference type="STRING" id="210143.A0A1R3G5F7"/>
<dbReference type="OrthoDB" id="21204at2759"/>
<dbReference type="GO" id="GO:0008270">
    <property type="term" value="F:zinc ion binding"/>
    <property type="evidence" value="ECO:0007669"/>
    <property type="project" value="UniProtKB-KW"/>
</dbReference>
<dbReference type="GO" id="GO:0016567">
    <property type="term" value="P:protein ubiquitination"/>
    <property type="evidence" value="ECO:0007669"/>
    <property type="project" value="TreeGrafter"/>
</dbReference>
<proteinExistence type="predicted"/>
<keyword evidence="1" id="KW-0479">Metal-binding</keyword>
<keyword evidence="1" id="KW-0863">Zinc-finger</keyword>
<organism evidence="3 4">
    <name type="scientific">Corchorus capsularis</name>
    <name type="common">Jute</name>
    <dbReference type="NCBI Taxonomy" id="210143"/>
    <lineage>
        <taxon>Eukaryota</taxon>
        <taxon>Viridiplantae</taxon>
        <taxon>Streptophyta</taxon>
        <taxon>Embryophyta</taxon>
        <taxon>Tracheophyta</taxon>
        <taxon>Spermatophyta</taxon>
        <taxon>Magnoliopsida</taxon>
        <taxon>eudicotyledons</taxon>
        <taxon>Gunneridae</taxon>
        <taxon>Pentapetalae</taxon>
        <taxon>rosids</taxon>
        <taxon>malvids</taxon>
        <taxon>Malvales</taxon>
        <taxon>Malvaceae</taxon>
        <taxon>Grewioideae</taxon>
        <taxon>Apeibeae</taxon>
        <taxon>Corchorus</taxon>
    </lineage>
</organism>
<gene>
    <name evidence="3" type="ORF">CCACVL1_28726</name>
</gene>
<dbReference type="Proteomes" id="UP000188268">
    <property type="component" value="Unassembled WGS sequence"/>
</dbReference>
<dbReference type="InterPro" id="IPR001841">
    <property type="entry name" value="Znf_RING"/>
</dbReference>
<dbReference type="PANTHER" id="PTHR45676:SF178">
    <property type="entry name" value="RING-TYPE E3 UBIQUITIN TRANSFERASE"/>
    <property type="match status" value="1"/>
</dbReference>
<feature type="domain" description="RING-type" evidence="2">
    <location>
        <begin position="104"/>
        <end position="146"/>
    </location>
</feature>
<evidence type="ECO:0000259" key="2">
    <source>
        <dbReference type="PROSITE" id="PS50089"/>
    </source>
</evidence>
<evidence type="ECO:0000313" key="3">
    <source>
        <dbReference type="EMBL" id="OMO53312.1"/>
    </source>
</evidence>
<reference evidence="3 4" key="1">
    <citation type="submission" date="2013-09" db="EMBL/GenBank/DDBJ databases">
        <title>Corchorus capsularis genome sequencing.</title>
        <authorList>
            <person name="Alam M."/>
            <person name="Haque M.S."/>
            <person name="Islam M.S."/>
            <person name="Emdad E.M."/>
            <person name="Islam M.M."/>
            <person name="Ahmed B."/>
            <person name="Halim A."/>
            <person name="Hossen Q.M.M."/>
            <person name="Hossain M.Z."/>
            <person name="Ahmed R."/>
            <person name="Khan M.M."/>
            <person name="Islam R."/>
            <person name="Rashid M.M."/>
            <person name="Khan S.A."/>
            <person name="Rahman M.S."/>
            <person name="Alam M."/>
        </authorList>
    </citation>
    <scope>NUCLEOTIDE SEQUENCE [LARGE SCALE GENOMIC DNA]</scope>
    <source>
        <strain evidence="4">cv. CVL-1</strain>
        <tissue evidence="3">Whole seedling</tissue>
    </source>
</reference>
<accession>A0A1R3G5F7</accession>
<evidence type="ECO:0000256" key="1">
    <source>
        <dbReference type="PROSITE-ProRule" id="PRU00175"/>
    </source>
</evidence>
<dbReference type="Pfam" id="PF13639">
    <property type="entry name" value="zf-RING_2"/>
    <property type="match status" value="1"/>
</dbReference>
<dbReference type="SUPFAM" id="SSF57850">
    <property type="entry name" value="RING/U-box"/>
    <property type="match status" value="1"/>
</dbReference>
<dbReference type="OMA" id="MWRARET"/>
<dbReference type="PANTHER" id="PTHR45676">
    <property type="entry name" value="RING-H2 FINGER PROTEIN ATL51-RELATED"/>
    <property type="match status" value="1"/>
</dbReference>
<dbReference type="AlphaFoldDB" id="A0A1R3G5F7"/>
<dbReference type="Gene3D" id="3.30.40.10">
    <property type="entry name" value="Zinc/RING finger domain, C3HC4 (zinc finger)"/>
    <property type="match status" value="1"/>
</dbReference>
<sequence>MDIVKEIAGMKAEILDRLSNWGRYAELDPSSSNYNEEEETNKCEAMTKELAMSRARESNLDYETTLLQVKLEVGIELANILSRNLHPVFTTTSAVMIEEDGQVCAICLENMEKGKEARAMENCRHKFHLHCIFEWVNKKANCPLCRGVMETQSHARND</sequence>
<dbReference type="EMBL" id="AWWV01015210">
    <property type="protein sequence ID" value="OMO53312.1"/>
    <property type="molecule type" value="Genomic_DNA"/>
</dbReference>
<dbReference type="InterPro" id="IPR013083">
    <property type="entry name" value="Znf_RING/FYVE/PHD"/>
</dbReference>
<protein>
    <submittedName>
        <fullName evidence="3">Zinc finger, RING-type</fullName>
    </submittedName>
</protein>
<dbReference type="SMART" id="SM00184">
    <property type="entry name" value="RING"/>
    <property type="match status" value="1"/>
</dbReference>
<keyword evidence="1" id="KW-0862">Zinc</keyword>
<name>A0A1R3G5F7_COCAP</name>
<dbReference type="PROSITE" id="PS50089">
    <property type="entry name" value="ZF_RING_2"/>
    <property type="match status" value="1"/>
</dbReference>
<comment type="caution">
    <text evidence="3">The sequence shown here is derived from an EMBL/GenBank/DDBJ whole genome shotgun (WGS) entry which is preliminary data.</text>
</comment>
<dbReference type="Gramene" id="OMO53312">
    <property type="protein sequence ID" value="OMO53312"/>
    <property type="gene ID" value="CCACVL1_28726"/>
</dbReference>
<keyword evidence="4" id="KW-1185">Reference proteome</keyword>